<feature type="compositionally biased region" description="Basic residues" evidence="1">
    <location>
        <begin position="51"/>
        <end position="66"/>
    </location>
</feature>
<keyword evidence="3" id="KW-1185">Reference proteome</keyword>
<accession>A0A8X6UIE8</accession>
<evidence type="ECO:0000313" key="2">
    <source>
        <dbReference type="EMBL" id="GFU36575.1"/>
    </source>
</evidence>
<protein>
    <submittedName>
        <fullName evidence="2">Uncharacterized protein</fullName>
    </submittedName>
</protein>
<evidence type="ECO:0000313" key="3">
    <source>
        <dbReference type="Proteomes" id="UP000887013"/>
    </source>
</evidence>
<name>A0A8X6UIE8_NEPPI</name>
<comment type="caution">
    <text evidence="2">The sequence shown here is derived from an EMBL/GenBank/DDBJ whole genome shotgun (WGS) entry which is preliminary data.</text>
</comment>
<dbReference type="Proteomes" id="UP000887013">
    <property type="component" value="Unassembled WGS sequence"/>
</dbReference>
<feature type="compositionally biased region" description="Basic residues" evidence="1">
    <location>
        <begin position="203"/>
        <end position="217"/>
    </location>
</feature>
<feature type="region of interest" description="Disordered" evidence="1">
    <location>
        <begin position="39"/>
        <end position="79"/>
    </location>
</feature>
<sequence length="272" mass="32170">FKPAKRRLKIKPYRPDNYPNIVKSTEIITSIEQLFIAKSKEAENESEEKKPRKKRKKSNPRNKSLKIKQSDGRGNYPKYDTSEEIITSVERLFISSPMKAKKELKKNKSKKKRHETSIKRLFIEEPIKTIKERKLPEHKNSRINVENSKPRKKCLKNKPYISNGPGNNRNLYTSEEIILSMEQIFIEEPKNANKECRFPEVKKLRKKRKKSNPRKKPLKIEPFNGRGNYPKYDTSEEIIWSREHMLMGNSNLCCEVKRSRKKCKKPKLGKKC</sequence>
<dbReference type="EMBL" id="BMAW01084008">
    <property type="protein sequence ID" value="GFU36575.1"/>
    <property type="molecule type" value="Genomic_DNA"/>
</dbReference>
<reference evidence="2" key="1">
    <citation type="submission" date="2020-08" db="EMBL/GenBank/DDBJ databases">
        <title>Multicomponent nature underlies the extraordinary mechanical properties of spider dragline silk.</title>
        <authorList>
            <person name="Kono N."/>
            <person name="Nakamura H."/>
            <person name="Mori M."/>
            <person name="Yoshida Y."/>
            <person name="Ohtoshi R."/>
            <person name="Malay A.D."/>
            <person name="Moran D.A.P."/>
            <person name="Tomita M."/>
            <person name="Numata K."/>
            <person name="Arakawa K."/>
        </authorList>
    </citation>
    <scope>NUCLEOTIDE SEQUENCE</scope>
</reference>
<organism evidence="2 3">
    <name type="scientific">Nephila pilipes</name>
    <name type="common">Giant wood spider</name>
    <name type="synonym">Nephila maculata</name>
    <dbReference type="NCBI Taxonomy" id="299642"/>
    <lineage>
        <taxon>Eukaryota</taxon>
        <taxon>Metazoa</taxon>
        <taxon>Ecdysozoa</taxon>
        <taxon>Arthropoda</taxon>
        <taxon>Chelicerata</taxon>
        <taxon>Arachnida</taxon>
        <taxon>Araneae</taxon>
        <taxon>Araneomorphae</taxon>
        <taxon>Entelegynae</taxon>
        <taxon>Araneoidea</taxon>
        <taxon>Nephilidae</taxon>
        <taxon>Nephila</taxon>
    </lineage>
</organism>
<dbReference type="AlphaFoldDB" id="A0A8X6UIE8"/>
<feature type="compositionally biased region" description="Basic and acidic residues" evidence="1">
    <location>
        <begin position="39"/>
        <end position="50"/>
    </location>
</feature>
<evidence type="ECO:0000256" key="1">
    <source>
        <dbReference type="SAM" id="MobiDB-lite"/>
    </source>
</evidence>
<proteinExistence type="predicted"/>
<feature type="non-terminal residue" evidence="2">
    <location>
        <position position="1"/>
    </location>
</feature>
<gene>
    <name evidence="2" type="ORF">NPIL_548681</name>
</gene>
<feature type="region of interest" description="Disordered" evidence="1">
    <location>
        <begin position="202"/>
        <end position="226"/>
    </location>
</feature>